<protein>
    <submittedName>
        <fullName evidence="2">Uncharacterized protein</fullName>
    </submittedName>
</protein>
<dbReference type="Proteomes" id="UP000886595">
    <property type="component" value="Unassembled WGS sequence"/>
</dbReference>
<proteinExistence type="predicted"/>
<keyword evidence="1" id="KW-0472">Membrane</keyword>
<evidence type="ECO:0000313" key="3">
    <source>
        <dbReference type="Proteomes" id="UP000886595"/>
    </source>
</evidence>
<gene>
    <name evidence="2" type="ORF">Bca52824_039785</name>
</gene>
<keyword evidence="3" id="KW-1185">Reference proteome</keyword>
<sequence length="156" mass="17991">MTCVHPRLGIGIVSLIASFLHAVLLFQKNIPILLWGLTPRVFTNQTFSRFNTGISDYDERTRVGSATGPRILHVSPSSLSASFKLSNNSISKSILRMEYHMPENSYPTYNDFHNFKRNRWFEKFAQEFTWDLRLTKTVKTALHQYASGLYNSQINE</sequence>
<dbReference type="EMBL" id="JAAMPC010000009">
    <property type="protein sequence ID" value="KAG2293116.1"/>
    <property type="molecule type" value="Genomic_DNA"/>
</dbReference>
<evidence type="ECO:0000256" key="1">
    <source>
        <dbReference type="SAM" id="Phobius"/>
    </source>
</evidence>
<evidence type="ECO:0000313" key="2">
    <source>
        <dbReference type="EMBL" id="KAG2293116.1"/>
    </source>
</evidence>
<keyword evidence="1" id="KW-0812">Transmembrane</keyword>
<dbReference type="AlphaFoldDB" id="A0A8X7UX79"/>
<keyword evidence="1" id="KW-1133">Transmembrane helix</keyword>
<comment type="caution">
    <text evidence="2">The sequence shown here is derived from an EMBL/GenBank/DDBJ whole genome shotgun (WGS) entry which is preliminary data.</text>
</comment>
<organism evidence="2 3">
    <name type="scientific">Brassica carinata</name>
    <name type="common">Ethiopian mustard</name>
    <name type="synonym">Abyssinian cabbage</name>
    <dbReference type="NCBI Taxonomy" id="52824"/>
    <lineage>
        <taxon>Eukaryota</taxon>
        <taxon>Viridiplantae</taxon>
        <taxon>Streptophyta</taxon>
        <taxon>Embryophyta</taxon>
        <taxon>Tracheophyta</taxon>
        <taxon>Spermatophyta</taxon>
        <taxon>Magnoliopsida</taxon>
        <taxon>eudicotyledons</taxon>
        <taxon>Gunneridae</taxon>
        <taxon>Pentapetalae</taxon>
        <taxon>rosids</taxon>
        <taxon>malvids</taxon>
        <taxon>Brassicales</taxon>
        <taxon>Brassicaceae</taxon>
        <taxon>Brassiceae</taxon>
        <taxon>Brassica</taxon>
    </lineage>
</organism>
<reference evidence="2 3" key="1">
    <citation type="submission" date="2020-02" db="EMBL/GenBank/DDBJ databases">
        <authorList>
            <person name="Ma Q."/>
            <person name="Huang Y."/>
            <person name="Song X."/>
            <person name="Pei D."/>
        </authorList>
    </citation>
    <scope>NUCLEOTIDE SEQUENCE [LARGE SCALE GENOMIC DNA]</scope>
    <source>
        <strain evidence="2">Sxm20200214</strain>
        <tissue evidence="2">Leaf</tissue>
    </source>
</reference>
<accession>A0A8X7UX79</accession>
<feature type="transmembrane region" description="Helical" evidence="1">
    <location>
        <begin position="6"/>
        <end position="26"/>
    </location>
</feature>
<name>A0A8X7UX79_BRACI</name>